<organism evidence="1 2">
    <name type="scientific">Kibdelosporangium persicum</name>
    <dbReference type="NCBI Taxonomy" id="2698649"/>
    <lineage>
        <taxon>Bacteria</taxon>
        <taxon>Bacillati</taxon>
        <taxon>Actinomycetota</taxon>
        <taxon>Actinomycetes</taxon>
        <taxon>Pseudonocardiales</taxon>
        <taxon>Pseudonocardiaceae</taxon>
        <taxon>Kibdelosporangium</taxon>
    </lineage>
</organism>
<name>A0ABX2F3L6_9PSEU</name>
<keyword evidence="2" id="KW-1185">Reference proteome</keyword>
<reference evidence="1 2" key="1">
    <citation type="submission" date="2020-01" db="EMBL/GenBank/DDBJ databases">
        <title>Kibdelosporangium persica a novel Actinomycetes from a hot desert in Iran.</title>
        <authorList>
            <person name="Safaei N."/>
            <person name="Zaburannyi N."/>
            <person name="Mueller R."/>
            <person name="Wink J."/>
        </authorList>
    </citation>
    <scope>NUCLEOTIDE SEQUENCE [LARGE SCALE GENOMIC DNA]</scope>
    <source>
        <strain evidence="1 2">4NS15</strain>
    </source>
</reference>
<evidence type="ECO:0000313" key="2">
    <source>
        <dbReference type="Proteomes" id="UP000763557"/>
    </source>
</evidence>
<accession>A0ABX2F3L6</accession>
<sequence>MAMPIWQTVITVVSTLVATVTGAVVGSVLKSRADSAGRVHEWQVTVVEIYGDLMTALSNHYAAMWDLEAARIRNNAMQIESTLAATLATRSAVTRPHTQLAVLAPLLRPHVDRAVQAVYAMDTALEDQASRTEERLTASRHAAKAAMKALETEMAAVMAGLGAGLPGR</sequence>
<protein>
    <submittedName>
        <fullName evidence="1">Uncharacterized protein</fullName>
    </submittedName>
</protein>
<dbReference type="EMBL" id="JAAATY010000008">
    <property type="protein sequence ID" value="NRN65892.1"/>
    <property type="molecule type" value="Genomic_DNA"/>
</dbReference>
<dbReference type="Proteomes" id="UP000763557">
    <property type="component" value="Unassembled WGS sequence"/>
</dbReference>
<evidence type="ECO:0000313" key="1">
    <source>
        <dbReference type="EMBL" id="NRN65892.1"/>
    </source>
</evidence>
<gene>
    <name evidence="1" type="ORF">GC106_31080</name>
</gene>
<proteinExistence type="predicted"/>
<comment type="caution">
    <text evidence="1">The sequence shown here is derived from an EMBL/GenBank/DDBJ whole genome shotgun (WGS) entry which is preliminary data.</text>
</comment>